<evidence type="ECO:0000313" key="2">
    <source>
        <dbReference type="EMBL" id="MET3751592.1"/>
    </source>
</evidence>
<comment type="caution">
    <text evidence="2">The sequence shown here is derived from an EMBL/GenBank/DDBJ whole genome shotgun (WGS) entry which is preliminary data.</text>
</comment>
<sequence>MNVKKILLAGILVIAFGICGCGNKEKIDSNEEFSAEGISEIVLDISSWNLKVMASSDDKVHIACEGKVENDRDMQVVQKDGKLMVQQDDDTDKNLAEQFSFGEAGKIILYIPKDNAVSLSMNNGSGEMELEAVSISALSLNNQSGYVTMSDFIAESVKIKSLSGDIKITDASCTDSNINTESAYVTMKNAVIGKAAVSTDSGEVNISNINSYDSLSVETGSGDITLSHETMPDNLSCHISSGSDDVTVQLKNAEFSTDTDGCKDGSIGKGENSLSIMSNSGTVIVK</sequence>
<reference evidence="2 3" key="1">
    <citation type="submission" date="2024-06" db="EMBL/GenBank/DDBJ databases">
        <title>Genomic Encyclopedia of Type Strains, Phase IV (KMG-IV): sequencing the most valuable type-strain genomes for metagenomic binning, comparative biology and taxonomic classification.</title>
        <authorList>
            <person name="Goeker M."/>
        </authorList>
    </citation>
    <scope>NUCLEOTIDE SEQUENCE [LARGE SCALE GENOMIC DNA]</scope>
    <source>
        <strain evidence="2 3">DSM 29492</strain>
    </source>
</reference>
<dbReference type="Proteomes" id="UP001549106">
    <property type="component" value="Unassembled WGS sequence"/>
</dbReference>
<proteinExistence type="predicted"/>
<feature type="domain" description="DUF4097" evidence="1">
    <location>
        <begin position="38"/>
        <end position="285"/>
    </location>
</feature>
<gene>
    <name evidence="2" type="ORF">ABID24_002851</name>
</gene>
<name>A0ABV2M7X7_9FIRM</name>
<dbReference type="RefSeq" id="WP_257465236.1">
    <property type="nucleotide sequence ID" value="NZ_JANJZT010000025.1"/>
</dbReference>
<dbReference type="InterPro" id="IPR025164">
    <property type="entry name" value="Toastrack_DUF4097"/>
</dbReference>
<organism evidence="2 3">
    <name type="scientific">Blautia caecimuris</name>
    <dbReference type="NCBI Taxonomy" id="1796615"/>
    <lineage>
        <taxon>Bacteria</taxon>
        <taxon>Bacillati</taxon>
        <taxon>Bacillota</taxon>
        <taxon>Clostridia</taxon>
        <taxon>Lachnospirales</taxon>
        <taxon>Lachnospiraceae</taxon>
        <taxon>Blautia</taxon>
    </lineage>
</organism>
<protein>
    <submittedName>
        <fullName evidence="2">DUF4097 and DUF4098 domain-containing protein YvlB</fullName>
    </submittedName>
</protein>
<dbReference type="Pfam" id="PF13349">
    <property type="entry name" value="DUF4097"/>
    <property type="match status" value="1"/>
</dbReference>
<dbReference type="EMBL" id="JBEPMJ010000024">
    <property type="protein sequence ID" value="MET3751592.1"/>
    <property type="molecule type" value="Genomic_DNA"/>
</dbReference>
<evidence type="ECO:0000313" key="3">
    <source>
        <dbReference type="Proteomes" id="UP001549106"/>
    </source>
</evidence>
<keyword evidence="3" id="KW-1185">Reference proteome</keyword>
<accession>A0ABV2M7X7</accession>
<dbReference type="PROSITE" id="PS51257">
    <property type="entry name" value="PROKAR_LIPOPROTEIN"/>
    <property type="match status" value="1"/>
</dbReference>
<evidence type="ECO:0000259" key="1">
    <source>
        <dbReference type="Pfam" id="PF13349"/>
    </source>
</evidence>